<dbReference type="PANTHER" id="PTHR10788:SF94">
    <property type="entry name" value="ALPHA,ALPHA-TREHALOSE-PHOSPHATE SYNTHASE [UDP-FORMING] 5"/>
    <property type="match status" value="1"/>
</dbReference>
<comment type="catalytic activity">
    <reaction evidence="7">
        <text>D-glucose 6-phosphate + UDP-alpha-D-glucose = alpha,alpha-trehalose 6-phosphate + UDP + H(+)</text>
        <dbReference type="Rhea" id="RHEA:18889"/>
        <dbReference type="ChEBI" id="CHEBI:15378"/>
        <dbReference type="ChEBI" id="CHEBI:58223"/>
        <dbReference type="ChEBI" id="CHEBI:58429"/>
        <dbReference type="ChEBI" id="CHEBI:58885"/>
        <dbReference type="ChEBI" id="CHEBI:61548"/>
        <dbReference type="EC" id="2.4.1.15"/>
    </reaction>
</comment>
<dbReference type="CDD" id="cd01627">
    <property type="entry name" value="HAD_TPP"/>
    <property type="match status" value="1"/>
</dbReference>
<protein>
    <recommendedName>
        <fullName evidence="3">alpha,alpha-trehalose-phosphate synthase (UDP-forming)</fullName>
        <ecNumber evidence="3">2.4.1.15</ecNumber>
    </recommendedName>
</protein>
<dbReference type="FunFam" id="3.40.50.1000:FF:000052">
    <property type="entry name" value="Alpha,alpha-trehalose-phosphate synthase [UDP-forming] 6"/>
    <property type="match status" value="1"/>
</dbReference>
<evidence type="ECO:0000256" key="3">
    <source>
        <dbReference type="ARBA" id="ARBA00012538"/>
    </source>
</evidence>
<dbReference type="SUPFAM" id="SSF53756">
    <property type="entry name" value="UDP-Glycosyltransferase/glycogen phosphorylase"/>
    <property type="match status" value="1"/>
</dbReference>
<dbReference type="Pfam" id="PF00982">
    <property type="entry name" value="Glyco_transf_20"/>
    <property type="match status" value="1"/>
</dbReference>
<evidence type="ECO:0000256" key="5">
    <source>
        <dbReference type="ARBA" id="ARBA00022676"/>
    </source>
</evidence>
<keyword evidence="9" id="KW-1185">Reference proteome</keyword>
<dbReference type="OrthoDB" id="755951at2759"/>
<dbReference type="FunFam" id="3.40.50.2000:FF:000010">
    <property type="entry name" value="Alpha,alpha-trehalose-phosphate synthase"/>
    <property type="match status" value="1"/>
</dbReference>
<keyword evidence="4" id="KW-0597">Phosphoprotein</keyword>
<dbReference type="EC" id="2.4.1.15" evidence="3"/>
<dbReference type="InterPro" id="IPR023214">
    <property type="entry name" value="HAD_sf"/>
</dbReference>
<dbReference type="GO" id="GO:0005992">
    <property type="term" value="P:trehalose biosynthetic process"/>
    <property type="evidence" value="ECO:0007669"/>
    <property type="project" value="InterPro"/>
</dbReference>
<evidence type="ECO:0000256" key="2">
    <source>
        <dbReference type="ARBA" id="ARBA00006330"/>
    </source>
</evidence>
<proteinExistence type="inferred from homology"/>
<keyword evidence="5" id="KW-0328">Glycosyltransferase</keyword>
<evidence type="ECO:0000256" key="6">
    <source>
        <dbReference type="ARBA" id="ARBA00022679"/>
    </source>
</evidence>
<dbReference type="GO" id="GO:0005829">
    <property type="term" value="C:cytosol"/>
    <property type="evidence" value="ECO:0007669"/>
    <property type="project" value="TreeGrafter"/>
</dbReference>
<gene>
    <name evidence="8" type="ORF">HS088_TW20G00094</name>
</gene>
<comment type="similarity">
    <text evidence="1">In the N-terminal section; belongs to the glycosyltransferase 20 family.</text>
</comment>
<evidence type="ECO:0000256" key="7">
    <source>
        <dbReference type="ARBA" id="ARBA00048039"/>
    </source>
</evidence>
<dbReference type="InterPro" id="IPR036412">
    <property type="entry name" value="HAD-like_sf"/>
</dbReference>
<comment type="similarity">
    <text evidence="2">In the C-terminal section; belongs to the trehalose phosphatase family.</text>
</comment>
<dbReference type="Gene3D" id="3.40.50.2000">
    <property type="entry name" value="Glycogen Phosphorylase B"/>
    <property type="match status" value="2"/>
</dbReference>
<dbReference type="PANTHER" id="PTHR10788">
    <property type="entry name" value="TREHALOSE-6-PHOSPHATE SYNTHASE"/>
    <property type="match status" value="1"/>
</dbReference>
<keyword evidence="6 8" id="KW-0808">Transferase</keyword>
<dbReference type="FunFam" id="3.40.50.2000:FF:000017">
    <property type="entry name" value="alpha,alpha-trehalose-phosphate synthase [UDP-forming] 6"/>
    <property type="match status" value="1"/>
</dbReference>
<dbReference type="NCBIfam" id="TIGR00685">
    <property type="entry name" value="T6PP"/>
    <property type="match status" value="1"/>
</dbReference>
<evidence type="ECO:0000256" key="4">
    <source>
        <dbReference type="ARBA" id="ARBA00022553"/>
    </source>
</evidence>
<dbReference type="InterPro" id="IPR001830">
    <property type="entry name" value="Glyco_trans_20"/>
</dbReference>
<dbReference type="Pfam" id="PF02358">
    <property type="entry name" value="Trehalose_PPase"/>
    <property type="match status" value="1"/>
</dbReference>
<accession>A0A7J7C6G3</accession>
<dbReference type="InterPro" id="IPR006379">
    <property type="entry name" value="HAD-SF_hydro_IIB"/>
</dbReference>
<name>A0A7J7C6G3_TRIWF</name>
<reference evidence="8 9" key="1">
    <citation type="journal article" date="2020" name="Nat. Commun.">
        <title>Genome of Tripterygium wilfordii and identification of cytochrome P450 involved in triptolide biosynthesis.</title>
        <authorList>
            <person name="Tu L."/>
            <person name="Su P."/>
            <person name="Zhang Z."/>
            <person name="Gao L."/>
            <person name="Wang J."/>
            <person name="Hu T."/>
            <person name="Zhou J."/>
            <person name="Zhang Y."/>
            <person name="Zhao Y."/>
            <person name="Liu Y."/>
            <person name="Song Y."/>
            <person name="Tong Y."/>
            <person name="Lu Y."/>
            <person name="Yang J."/>
            <person name="Xu C."/>
            <person name="Jia M."/>
            <person name="Peters R.J."/>
            <person name="Huang L."/>
            <person name="Gao W."/>
        </authorList>
    </citation>
    <scope>NUCLEOTIDE SEQUENCE [LARGE SCALE GENOMIC DNA]</scope>
    <source>
        <strain evidence="9">cv. XIE 37</strain>
        <tissue evidence="8">Leaf</tissue>
    </source>
</reference>
<evidence type="ECO:0000313" key="8">
    <source>
        <dbReference type="EMBL" id="KAF5729730.1"/>
    </source>
</evidence>
<evidence type="ECO:0000313" key="9">
    <source>
        <dbReference type="Proteomes" id="UP000593562"/>
    </source>
</evidence>
<dbReference type="GO" id="GO:0004805">
    <property type="term" value="F:trehalose-phosphatase activity"/>
    <property type="evidence" value="ECO:0007669"/>
    <property type="project" value="TreeGrafter"/>
</dbReference>
<dbReference type="FunCoup" id="A0A7J7C6G3">
    <property type="interactions" value="423"/>
</dbReference>
<dbReference type="InParanoid" id="A0A7J7C6G3"/>
<organism evidence="8 9">
    <name type="scientific">Tripterygium wilfordii</name>
    <name type="common">Thunder God vine</name>
    <dbReference type="NCBI Taxonomy" id="458696"/>
    <lineage>
        <taxon>Eukaryota</taxon>
        <taxon>Viridiplantae</taxon>
        <taxon>Streptophyta</taxon>
        <taxon>Embryophyta</taxon>
        <taxon>Tracheophyta</taxon>
        <taxon>Spermatophyta</taxon>
        <taxon>Magnoliopsida</taxon>
        <taxon>eudicotyledons</taxon>
        <taxon>Gunneridae</taxon>
        <taxon>Pentapetalae</taxon>
        <taxon>rosids</taxon>
        <taxon>fabids</taxon>
        <taxon>Celastrales</taxon>
        <taxon>Celastraceae</taxon>
        <taxon>Tripterygium</taxon>
    </lineage>
</organism>
<dbReference type="InterPro" id="IPR003337">
    <property type="entry name" value="Trehalose_PPase"/>
</dbReference>
<dbReference type="CDD" id="cd03788">
    <property type="entry name" value="GT20_TPS"/>
    <property type="match status" value="1"/>
</dbReference>
<dbReference type="NCBIfam" id="TIGR01484">
    <property type="entry name" value="HAD-SF-IIB"/>
    <property type="match status" value="1"/>
</dbReference>
<dbReference type="Gene3D" id="3.40.50.1000">
    <property type="entry name" value="HAD superfamily/HAD-like"/>
    <property type="match status" value="2"/>
</dbReference>
<dbReference type="EMBL" id="JAAARO010000020">
    <property type="protein sequence ID" value="KAF5729730.1"/>
    <property type="molecule type" value="Genomic_DNA"/>
</dbReference>
<dbReference type="Proteomes" id="UP000593562">
    <property type="component" value="Unassembled WGS sequence"/>
</dbReference>
<sequence length="862" mass="97367">MVSRSYSNLLDLASGDCPTFGRETKRLPRVATFAGSLYEADDDNCNSVGSDAPSSVAQERMIIVGNQLPLRAHRSSDGDGEWCFSWDEDSLLLQLKDGLGEDVEVIYVGSLKEEIDPSEQDEVAQTLLETFKCVPAFIPPELFSKFYHGFCKQQLWPLFHYMLPLSPDLGGRFDRSLWQAYLSVNKIFADKVMEVISPDDDYVWVHDYHLMVLPTFLRKRFNRVKLGFFLHSPFPSSEIYRTLPVRDELLRTLLNSDLIGFHTFDYARHFLSCCSRMLGLSYQSKRGYIGIEYYGRTVSIKILPVGIHIGQLQAVMNIPDTESKVSELQDQFRGRTVMLGVDDMDIFKGISLKLLAMEQLLIQRPDKRGEVVLVQIANPARGRGKDVQEVQSETKATVRRINEKFGQPGYDPVVLIDTPLQFYERIAYYIISECCLVTAVRDGMNLIPYEYIICRQGNEKLDETLELNPSTPKKSMLVVSEFIGCSPSLSGAIRVNPWNIDAVAEAMETALVTAEQEKQMRHEKHYRYVSTHDVAYWARSFLQDLERACRDHVRRRYWGIGFGLGFRVITLDPNFRKLSVDHIVSAYKRTKNRAILLDYDGAMMPSGSILATPNTAAVGILNTLSKDPKNVVFLVSGKDRKTLTEWFSSCKKLGIAAEHGYFLRLNSDTDWETCVSVQDFDWKQIAEPVMKLYTETTDGSTIEAKESALAWNYQYADPDFGSCQAKELLDHLESVLTNEPVSVKSGQHIVEVKPQGVNKGLAAERLLSTMQQKGMLPDFAVCIGDDRSDEDMFEVIMSARDGPSLSPVAEVFACTVGQKPSRAKYYLEDTTDILRMLQGLANASEQAARYASQEHPRLTIDG</sequence>
<dbReference type="SUPFAM" id="SSF56784">
    <property type="entry name" value="HAD-like"/>
    <property type="match status" value="1"/>
</dbReference>
<dbReference type="AlphaFoldDB" id="A0A7J7C6G3"/>
<dbReference type="GO" id="GO:0003825">
    <property type="term" value="F:alpha,alpha-trehalose-phosphate synthase (UDP-forming) activity"/>
    <property type="evidence" value="ECO:0007669"/>
    <property type="project" value="UniProtKB-EC"/>
</dbReference>
<dbReference type="FunFam" id="3.40.50.1000:FF:000054">
    <property type="entry name" value="alpha,alpha-trehalose-phosphate synthase [UDP-forming] 6"/>
    <property type="match status" value="1"/>
</dbReference>
<evidence type="ECO:0000256" key="1">
    <source>
        <dbReference type="ARBA" id="ARBA00005409"/>
    </source>
</evidence>
<comment type="caution">
    <text evidence="8">The sequence shown here is derived from an EMBL/GenBank/DDBJ whole genome shotgun (WGS) entry which is preliminary data.</text>
</comment>